<dbReference type="GeneID" id="90071817"/>
<gene>
    <name evidence="14" type="ORF">DASC09_011630</name>
</gene>
<evidence type="ECO:0000256" key="9">
    <source>
        <dbReference type="ARBA" id="ARBA00023172"/>
    </source>
</evidence>
<feature type="coiled-coil region" evidence="12">
    <location>
        <begin position="354"/>
        <end position="459"/>
    </location>
</feature>
<dbReference type="GO" id="GO:0003697">
    <property type="term" value="F:single-stranded DNA binding"/>
    <property type="evidence" value="ECO:0007669"/>
    <property type="project" value="TreeGrafter"/>
</dbReference>
<dbReference type="GO" id="GO:0005524">
    <property type="term" value="F:ATP binding"/>
    <property type="evidence" value="ECO:0007669"/>
    <property type="project" value="UniProtKB-KW"/>
</dbReference>
<evidence type="ECO:0000256" key="5">
    <source>
        <dbReference type="ARBA" id="ARBA00022741"/>
    </source>
</evidence>
<reference evidence="14 15" key="1">
    <citation type="journal article" date="2023" name="Elife">
        <title>Identification of key yeast species and microbe-microbe interactions impacting larval growth of Drosophila in the wild.</title>
        <authorList>
            <person name="Mure A."/>
            <person name="Sugiura Y."/>
            <person name="Maeda R."/>
            <person name="Honda K."/>
            <person name="Sakurai N."/>
            <person name="Takahashi Y."/>
            <person name="Watada M."/>
            <person name="Katoh T."/>
            <person name="Gotoh A."/>
            <person name="Gotoh Y."/>
            <person name="Taniguchi I."/>
            <person name="Nakamura K."/>
            <person name="Hayashi T."/>
            <person name="Katayama T."/>
            <person name="Uemura T."/>
            <person name="Hattori Y."/>
        </authorList>
    </citation>
    <scope>NUCLEOTIDE SEQUENCE [LARGE SCALE GENOMIC DNA]</scope>
    <source>
        <strain evidence="14 15">SC-9</strain>
    </source>
</reference>
<evidence type="ECO:0000256" key="8">
    <source>
        <dbReference type="ARBA" id="ARBA00023054"/>
    </source>
</evidence>
<dbReference type="AlphaFoldDB" id="A0AAV5QI54"/>
<evidence type="ECO:0000256" key="7">
    <source>
        <dbReference type="ARBA" id="ARBA00022840"/>
    </source>
</evidence>
<evidence type="ECO:0000256" key="12">
    <source>
        <dbReference type="SAM" id="Coils"/>
    </source>
</evidence>
<dbReference type="Pfam" id="PF02463">
    <property type="entry name" value="SMC_N"/>
    <property type="match status" value="1"/>
</dbReference>
<keyword evidence="8 12" id="KW-0175">Coiled coil</keyword>
<feature type="coiled-coil region" evidence="12">
    <location>
        <begin position="728"/>
        <end position="769"/>
    </location>
</feature>
<sequence>MLSLQRSEDALVNFQQNDMDIDTYFSQGADEGRVSAMMARNEVMLSQIIDGGTGNINSNGGGSSDIAQIPAAAGIIEKIILQNFMCHEFFELELGPRLNFIIGRNGSGKSAILTGISVGLGSNAKDTDRGKSLKNLIKRGKELAKITIVLANKGDISESFKRDIYGDTITVERLLRTDEKNTYTIRSETGKVVSHKKSDLDEITEYFDITVNNPLSFLSQGEAKTFLSSSTDKDKYRYFMKGLQYDIVLAEYKHSWNQLAKVDLEIIEKHKHLKALDKDEKQAQKEFSLFHRSKNLRQFQKFYSGKLLWFEIESRKQDVKRLEKAKIQAISRVANSQELIIQGKENAELLRPKILKLTTDQEKYQEDIQHLDKEKTEVKTSLKDIERQLNIVDGKIQDLNDDISAKMQEKSKLQHKIKVEVKRLDSLSNGSRESIQSQLDLLEDRKRQHLQRKQELNEAIHGKQEAFGNMSRMISEELKERKTRISKLQQHKHDLHRFERDKFAPYGDKVEKVLKDIQKDHRFKSKPIGPLGFYMYIKPGHEKFSSLLEKILPTMAFVVQSFDDQTLLKGIFKKFSLNLRIIIRNFERFAYKTNPSEGQKRHVLSILDILKFANEDVKYTLIDVASIERIFLSDSQDEARCLVEENLYGISSCYSLFDSSSAKKFGKSMFGGFKSDPVYYLQNQLPKIRASSEPGGSGYQGEIRKIELQIEGDQIEINQFETHSHHERRSMQGEIDTLKLEYTRLKEDSVKVEKDIIKLQSQLENYDDDHQSRIEVLKSDVSNIDDEIRIKEYSLLDSETELQQLQQKFTEIEENLTTLAQKIGECSVSKLSINKELEDLKDEEEAIKETIENERRQVQKREIIANRIQDSIKTAKDEIVKFSQKAENYCSLSEAKIDFQTETLEGIKKQLDEFSKQASQISVQLGKPEEEILKNREAKMQEYRAARDELIMAGKLRKKLYRSMRNRKEASKLNRDMFCSLANTSFINSLNFRGFQGHLEFDFKNENLKMLVGKHGQEPREVTSLSGGEKSFTQIALLLSIWGPMRSRVRGLDEFDVFMDTVNRKISMDLILKNLRGSPKSQTIFITPLDVGHIKGLDSSQVDIHRLKDPIRRNQ</sequence>
<evidence type="ECO:0000256" key="10">
    <source>
        <dbReference type="ARBA" id="ARBA00023204"/>
    </source>
</evidence>
<comment type="caution">
    <text evidence="14">The sequence shown here is derived from an EMBL/GenBank/DDBJ whole genome shotgun (WGS) entry which is preliminary data.</text>
</comment>
<keyword evidence="11" id="KW-0539">Nucleus</keyword>
<evidence type="ECO:0000313" key="14">
    <source>
        <dbReference type="EMBL" id="GMM33838.1"/>
    </source>
</evidence>
<evidence type="ECO:0000256" key="2">
    <source>
        <dbReference type="ARBA" id="ARBA00004286"/>
    </source>
</evidence>
<comment type="similarity">
    <text evidence="3">Belongs to the SMC family. SMC6 subfamily.</text>
</comment>
<dbReference type="GO" id="GO:0007059">
    <property type="term" value="P:chromosome segregation"/>
    <property type="evidence" value="ECO:0007669"/>
    <property type="project" value="UniProtKB-ARBA"/>
</dbReference>
<keyword evidence="9" id="KW-0233">DNA recombination</keyword>
<dbReference type="InterPro" id="IPR003395">
    <property type="entry name" value="RecF/RecN/SMC_N"/>
</dbReference>
<keyword evidence="4" id="KW-0158">Chromosome</keyword>
<protein>
    <recommendedName>
        <fullName evidence="13">RecF/RecN/SMC N-terminal domain-containing protein</fullName>
    </recommendedName>
</protein>
<evidence type="ECO:0000259" key="13">
    <source>
        <dbReference type="Pfam" id="PF02463"/>
    </source>
</evidence>
<feature type="coiled-coil region" evidence="12">
    <location>
        <begin position="795"/>
        <end position="953"/>
    </location>
</feature>
<accession>A0AAV5QI54</accession>
<evidence type="ECO:0000313" key="15">
    <source>
        <dbReference type="Proteomes" id="UP001360560"/>
    </source>
</evidence>
<dbReference type="GO" id="GO:0030915">
    <property type="term" value="C:Smc5-Smc6 complex"/>
    <property type="evidence" value="ECO:0007669"/>
    <property type="project" value="TreeGrafter"/>
</dbReference>
<keyword evidence="5" id="KW-0547">Nucleotide-binding</keyword>
<comment type="subcellular location">
    <subcellularLocation>
        <location evidence="2">Chromosome</location>
    </subcellularLocation>
    <subcellularLocation>
        <location evidence="1">Nucleus</location>
    </subcellularLocation>
</comment>
<evidence type="ECO:0000256" key="4">
    <source>
        <dbReference type="ARBA" id="ARBA00022454"/>
    </source>
</evidence>
<dbReference type="GO" id="GO:0000724">
    <property type="term" value="P:double-strand break repair via homologous recombination"/>
    <property type="evidence" value="ECO:0007669"/>
    <property type="project" value="TreeGrafter"/>
</dbReference>
<evidence type="ECO:0000256" key="1">
    <source>
        <dbReference type="ARBA" id="ARBA00004123"/>
    </source>
</evidence>
<dbReference type="RefSeq" id="XP_064850838.1">
    <property type="nucleotide sequence ID" value="XM_064994766.1"/>
</dbReference>
<dbReference type="GO" id="GO:0035861">
    <property type="term" value="C:site of double-strand break"/>
    <property type="evidence" value="ECO:0007669"/>
    <property type="project" value="TreeGrafter"/>
</dbReference>
<dbReference type="PANTHER" id="PTHR19306">
    <property type="entry name" value="STRUCTURAL MAINTENANCE OF CHROMOSOMES 5,6 SMC5, SMC6"/>
    <property type="match status" value="1"/>
</dbReference>
<name>A0AAV5QI54_9ASCO</name>
<keyword evidence="6" id="KW-0227">DNA damage</keyword>
<dbReference type="SUPFAM" id="SSF52540">
    <property type="entry name" value="P-loop containing nucleoside triphosphate hydrolases"/>
    <property type="match status" value="1"/>
</dbReference>
<dbReference type="Gene3D" id="3.40.50.300">
    <property type="entry name" value="P-loop containing nucleotide triphosphate hydrolases"/>
    <property type="match status" value="2"/>
</dbReference>
<proteinExistence type="inferred from homology"/>
<keyword evidence="15" id="KW-1185">Reference proteome</keyword>
<evidence type="ECO:0000256" key="3">
    <source>
        <dbReference type="ARBA" id="ARBA00006793"/>
    </source>
</evidence>
<dbReference type="Proteomes" id="UP001360560">
    <property type="component" value="Unassembled WGS sequence"/>
</dbReference>
<dbReference type="PANTHER" id="PTHR19306:SF6">
    <property type="entry name" value="STRUCTURAL MAINTENANCE OF CHROMOSOMES PROTEIN 6"/>
    <property type="match status" value="1"/>
</dbReference>
<dbReference type="GO" id="GO:0005634">
    <property type="term" value="C:nucleus"/>
    <property type="evidence" value="ECO:0007669"/>
    <property type="project" value="UniProtKB-SubCell"/>
</dbReference>
<dbReference type="GO" id="GO:0003684">
    <property type="term" value="F:damaged DNA binding"/>
    <property type="evidence" value="ECO:0007669"/>
    <property type="project" value="TreeGrafter"/>
</dbReference>
<evidence type="ECO:0000256" key="11">
    <source>
        <dbReference type="ARBA" id="ARBA00023242"/>
    </source>
</evidence>
<feature type="domain" description="RecF/RecN/SMC N-terminal" evidence="13">
    <location>
        <begin position="76"/>
        <end position="1087"/>
    </location>
</feature>
<evidence type="ECO:0000256" key="6">
    <source>
        <dbReference type="ARBA" id="ARBA00022763"/>
    </source>
</evidence>
<dbReference type="InterPro" id="IPR027417">
    <property type="entry name" value="P-loop_NTPase"/>
</dbReference>
<keyword evidence="7" id="KW-0067">ATP-binding</keyword>
<dbReference type="EMBL" id="BTFZ01000002">
    <property type="protein sequence ID" value="GMM33838.1"/>
    <property type="molecule type" value="Genomic_DNA"/>
</dbReference>
<organism evidence="14 15">
    <name type="scientific">Saccharomycopsis crataegensis</name>
    <dbReference type="NCBI Taxonomy" id="43959"/>
    <lineage>
        <taxon>Eukaryota</taxon>
        <taxon>Fungi</taxon>
        <taxon>Dikarya</taxon>
        <taxon>Ascomycota</taxon>
        <taxon>Saccharomycotina</taxon>
        <taxon>Saccharomycetes</taxon>
        <taxon>Saccharomycopsidaceae</taxon>
        <taxon>Saccharomycopsis</taxon>
    </lineage>
</organism>
<keyword evidence="10" id="KW-0234">DNA repair</keyword>